<name>A0ABP0GML5_CLALP</name>
<feature type="chain" id="PRO_5045433783" evidence="5">
    <location>
        <begin position="22"/>
        <end position="978"/>
    </location>
</feature>
<dbReference type="SUPFAM" id="SSF57302">
    <property type="entry name" value="Snake toxin-like"/>
    <property type="match status" value="1"/>
</dbReference>
<dbReference type="PROSITE" id="PS50234">
    <property type="entry name" value="VWFA"/>
    <property type="match status" value="1"/>
</dbReference>
<evidence type="ECO:0000313" key="9">
    <source>
        <dbReference type="Proteomes" id="UP001642483"/>
    </source>
</evidence>
<reference evidence="8 9" key="1">
    <citation type="submission" date="2024-02" db="EMBL/GenBank/DDBJ databases">
        <authorList>
            <person name="Daric V."/>
            <person name="Darras S."/>
        </authorList>
    </citation>
    <scope>NUCLEOTIDE SEQUENCE [LARGE SCALE GENOMIC DNA]</scope>
</reference>
<feature type="signal peptide" evidence="5">
    <location>
        <begin position="1"/>
        <end position="21"/>
    </location>
</feature>
<dbReference type="Pfam" id="PF00084">
    <property type="entry name" value="Sushi"/>
    <property type="match status" value="10"/>
</dbReference>
<dbReference type="Gene3D" id="3.40.50.410">
    <property type="entry name" value="von Willebrand factor, type A domain"/>
    <property type="match status" value="1"/>
</dbReference>
<dbReference type="SMART" id="SM00032">
    <property type="entry name" value="CCP"/>
    <property type="match status" value="10"/>
</dbReference>
<dbReference type="InterPro" id="IPR036465">
    <property type="entry name" value="vWFA_dom_sf"/>
</dbReference>
<keyword evidence="1 5" id="KW-0732">Signal</keyword>
<dbReference type="SMART" id="SM00327">
    <property type="entry name" value="VWA"/>
    <property type="match status" value="1"/>
</dbReference>
<comment type="caution">
    <text evidence="4">Lacks conserved residue(s) required for the propagation of feature annotation.</text>
</comment>
<dbReference type="CDD" id="cd00033">
    <property type="entry name" value="CCP"/>
    <property type="match status" value="9"/>
</dbReference>
<dbReference type="InterPro" id="IPR002035">
    <property type="entry name" value="VWF_A"/>
</dbReference>
<dbReference type="InterPro" id="IPR035976">
    <property type="entry name" value="Sushi/SCR/CCP_sf"/>
</dbReference>
<feature type="disulfide bond" evidence="4">
    <location>
        <begin position="585"/>
        <end position="628"/>
    </location>
</feature>
<feature type="domain" description="Sushi" evidence="7">
    <location>
        <begin position="385"/>
        <end position="450"/>
    </location>
</feature>
<feature type="domain" description="Sushi" evidence="7">
    <location>
        <begin position="583"/>
        <end position="647"/>
    </location>
</feature>
<feature type="domain" description="Sushi" evidence="7">
    <location>
        <begin position="127"/>
        <end position="191"/>
    </location>
</feature>
<dbReference type="CDD" id="cd23539">
    <property type="entry name" value="TFP_LU_ECD_CinHb4_like"/>
    <property type="match status" value="1"/>
</dbReference>
<evidence type="ECO:0000256" key="5">
    <source>
        <dbReference type="SAM" id="SignalP"/>
    </source>
</evidence>
<evidence type="ECO:0000259" key="6">
    <source>
        <dbReference type="PROSITE" id="PS50234"/>
    </source>
</evidence>
<evidence type="ECO:0000256" key="1">
    <source>
        <dbReference type="ARBA" id="ARBA00022729"/>
    </source>
</evidence>
<evidence type="ECO:0000256" key="2">
    <source>
        <dbReference type="ARBA" id="ARBA00022737"/>
    </source>
</evidence>
<accession>A0ABP0GML5</accession>
<feature type="domain" description="Sushi" evidence="7">
    <location>
        <begin position="254"/>
        <end position="319"/>
    </location>
</feature>
<evidence type="ECO:0000313" key="8">
    <source>
        <dbReference type="EMBL" id="CAK8692977.1"/>
    </source>
</evidence>
<gene>
    <name evidence="8" type="ORF">CVLEPA_LOCUS26207</name>
</gene>
<evidence type="ECO:0000256" key="3">
    <source>
        <dbReference type="ARBA" id="ARBA00023157"/>
    </source>
</evidence>
<evidence type="ECO:0000259" key="7">
    <source>
        <dbReference type="PROSITE" id="PS50923"/>
    </source>
</evidence>
<dbReference type="PANTHER" id="PTHR45656:SF4">
    <property type="entry name" value="PROTEIN CBR-CLEC-78"/>
    <property type="match status" value="1"/>
</dbReference>
<feature type="disulfide bond" evidence="4">
    <location>
        <begin position="714"/>
        <end position="757"/>
    </location>
</feature>
<dbReference type="PANTHER" id="PTHR45656">
    <property type="entry name" value="PROTEIN CBR-CLEC-78"/>
    <property type="match status" value="1"/>
</dbReference>
<comment type="caution">
    <text evidence="8">The sequence shown here is derived from an EMBL/GenBank/DDBJ whole genome shotgun (WGS) entry which is preliminary data.</text>
</comment>
<dbReference type="EMBL" id="CAWYQH010000130">
    <property type="protein sequence ID" value="CAK8692977.1"/>
    <property type="molecule type" value="Genomic_DNA"/>
</dbReference>
<feature type="domain" description="VWFA" evidence="6">
    <location>
        <begin position="781"/>
        <end position="964"/>
    </location>
</feature>
<proteinExistence type="predicted"/>
<feature type="domain" description="Sushi" evidence="7">
    <location>
        <begin position="320"/>
        <end position="384"/>
    </location>
</feature>
<dbReference type="SUPFAM" id="SSF57535">
    <property type="entry name" value="Complement control module/SCR domain"/>
    <property type="match status" value="9"/>
</dbReference>
<dbReference type="Gene3D" id="2.10.70.10">
    <property type="entry name" value="Complement Module, domain 1"/>
    <property type="match status" value="10"/>
</dbReference>
<dbReference type="PROSITE" id="PS50923">
    <property type="entry name" value="SUSHI"/>
    <property type="match status" value="10"/>
</dbReference>
<keyword evidence="4" id="KW-0768">Sushi</keyword>
<evidence type="ECO:0000256" key="4">
    <source>
        <dbReference type="PROSITE-ProRule" id="PRU00302"/>
    </source>
</evidence>
<sequence>MGKIVFLWFIVLSYAWRSVFPAEGLTCWVCENQSTNEECQLNGRIQRCQSNQQACQNELRRDSNGMRITKRCKQALACDNNYIQNPRAAWQPAQCNWKTPSSVCRCCCSTDLCNAPELGCTEVRDFVQCDPMPAPRFGRVSCDEDGMKIGAKCKFACRKGFQMSGNERSECVKNDGTLSARFDKPPPVCEPLICRPPQRAPTNGLVTCSDGNSVGSVCKFACAEGFYMTGNDTRTCMKGKRNRWDNNRPSCNPFLCNPPHTDPLNGAVVCSKGNALDSKCQFTCKGGYFLNGSPLSTCGYDVTHGKNANWDYLAPTCDKISCPPLFDLLNGDIRCSDSNDEGSICRFFCIDGYALDGASTATCLDEIKNDDQGEWSAPLPNCLKITCLPRHIAPINGNMECSDDNSGGSVCRFSCHVGYQVNGSPRSVCRDDGDGDASGAWTQPRATCLKIRCRPSHDHPTNGGVTCTDSNKIESVCRFTCNEGYSLIGSPDSHCEDDFDDDSEGRWSSLAPTCRRIICSPPHRDPEHGSVFCNDGNNEGSVCSFSCIVGYRLEGRITSTCQNDEDGNPGGEWSHPAPVCARIVCDPPFTAIENGDFECTLENYVGSSCSFVCKDDTFELVGFENSVCIDDGDNLGTWSSPAPTCAKKRCNDTLKAPENGFIVCDDERTIESQCKYSCEPLYEMVGLASTTCVESLGTVIWENETPPTCRLKKCQSQDLPHGEVTCEGDGTQVDNKCSFQCLDEFDLYPPDVTDNVCLNDTTWNVPRPCCARSCPPYAVMDFVIVMDSSSSIGDKNWAIMKNFVRNILQSFEVSLEYARLAVFRYNRIVDVETEIVFNDFASDREGFLRAFDEIPYDGRGTNTGRALKHARDVIFTQENGDRPGIRDVLLVITDGKSQDDVDDVSEDLREHGVLTYALGVVPLRGTLNEEQLLQISGSRDNMMIAERGFEQLTEEFSISLSGQICGDPCANDKRAEYN</sequence>
<keyword evidence="3 4" id="KW-1015">Disulfide bond</keyword>
<feature type="domain" description="Sushi" evidence="7">
    <location>
        <begin position="451"/>
        <end position="516"/>
    </location>
</feature>
<dbReference type="SUPFAM" id="SSF53300">
    <property type="entry name" value="vWA-like"/>
    <property type="match status" value="1"/>
</dbReference>
<dbReference type="Pfam" id="PF00092">
    <property type="entry name" value="VWA"/>
    <property type="match status" value="1"/>
</dbReference>
<keyword evidence="2" id="KW-0677">Repeat</keyword>
<protein>
    <submittedName>
        <fullName evidence="8">Uncharacterized protein</fullName>
    </submittedName>
</protein>
<feature type="domain" description="Sushi" evidence="7">
    <location>
        <begin position="712"/>
        <end position="772"/>
    </location>
</feature>
<feature type="domain" description="Sushi" evidence="7">
    <location>
        <begin position="192"/>
        <end position="253"/>
    </location>
</feature>
<dbReference type="InterPro" id="IPR051277">
    <property type="entry name" value="SEZ6_CSMD_C4BPB_Regulators"/>
</dbReference>
<dbReference type="Proteomes" id="UP001642483">
    <property type="component" value="Unassembled WGS sequence"/>
</dbReference>
<feature type="domain" description="Sushi" evidence="7">
    <location>
        <begin position="517"/>
        <end position="582"/>
    </location>
</feature>
<organism evidence="8 9">
    <name type="scientific">Clavelina lepadiformis</name>
    <name type="common">Light-bulb sea squirt</name>
    <name type="synonym">Ascidia lepadiformis</name>
    <dbReference type="NCBI Taxonomy" id="159417"/>
    <lineage>
        <taxon>Eukaryota</taxon>
        <taxon>Metazoa</taxon>
        <taxon>Chordata</taxon>
        <taxon>Tunicata</taxon>
        <taxon>Ascidiacea</taxon>
        <taxon>Aplousobranchia</taxon>
        <taxon>Clavelinidae</taxon>
        <taxon>Clavelina</taxon>
    </lineage>
</organism>
<keyword evidence="9" id="KW-1185">Reference proteome</keyword>
<dbReference type="InterPro" id="IPR000436">
    <property type="entry name" value="Sushi_SCR_CCP_dom"/>
</dbReference>
<feature type="domain" description="Sushi" evidence="7">
    <location>
        <begin position="648"/>
        <end position="711"/>
    </location>
</feature>
<dbReference type="InterPro" id="IPR045860">
    <property type="entry name" value="Snake_toxin-like_sf"/>
</dbReference>